<dbReference type="InterPro" id="IPR051830">
    <property type="entry name" value="NOTCH_homolog"/>
</dbReference>
<dbReference type="OrthoDB" id="283575at2759"/>
<dbReference type="FunFam" id="2.10.25.10:FF:000472">
    <property type="entry name" value="Uncharacterized protein, isoform A"/>
    <property type="match status" value="1"/>
</dbReference>
<feature type="disulfide bond" evidence="6">
    <location>
        <begin position="1399"/>
        <end position="1408"/>
    </location>
</feature>
<evidence type="ECO:0000256" key="6">
    <source>
        <dbReference type="PROSITE-ProRule" id="PRU00076"/>
    </source>
</evidence>
<keyword evidence="12" id="KW-1185">Reference proteome</keyword>
<feature type="disulfide bond" evidence="6">
    <location>
        <begin position="120"/>
        <end position="129"/>
    </location>
</feature>
<dbReference type="PROSITE" id="PS01187">
    <property type="entry name" value="EGF_CA"/>
    <property type="match status" value="2"/>
</dbReference>
<feature type="domain" description="EGF-like" evidence="9">
    <location>
        <begin position="1036"/>
        <end position="1072"/>
    </location>
</feature>
<gene>
    <name evidence="10" type="ORF">ZHAS_00007139</name>
</gene>
<feature type="domain" description="EGF-like" evidence="9">
    <location>
        <begin position="498"/>
        <end position="534"/>
    </location>
</feature>
<sequence length="1652" mass="182158">MESASMILTGVNCEENFNECQSNPCQNGGLCHDKDNAFYCSCAHGFEGDFCEIDVAVCNTGNRCHNGASCIEGPGLEYTCRCTEGYEGQYCDSEINECASAPCQNGAICIDKFASYICACSMGFSGANCEEEIMLCADSPCANQALCLIEEDSPTCYCVPDYHGERCELQYDECQLGVERCGNGGTCIDGVDEYYCTCAPNFSGESCECLILEEEEGKITMDCNFTLPLVETTSSSAANEMFFSSMETTPMEKEIYPSSDNISISPSVTYAVDYTDSHLQTTNDNSFATQKITYNGDILSTTPETQHITTFIDEGVTASFPYYSTTSREITTHIPKLNTDKQNQNITTIPPSATTIEQEIDGDQSTIGVTTTDYTIKQTSVDSGSLDYSTSIPSEIITSSYTDTIDTSEGFPFKEATTVPEISSFFTETPIDKFPSSPSLQGEDQETNYGIVTTSISVHQESNTSVLSTTEGSVENTGGSGVSTATSVTPVATRTPEAIDKCDADVCKNGGTCTASPNGVRCHCTFRYVGSFCDIPIRIQNAAFSKDSFIRHIIYQNNNSIYTAPPNAIVLEQVAAITVRFNAKFTSREGLIMLASAEGEEGYHYVALFLHNGLLQFQFSCGLQTMLLSEIEGIVNNGSELNVKVQLNFNERYSHCNASLHVNDTLAMSGEQPTWLSKRILQKGHANALASIKQTWLHLGGRPFKTMYTLSHNISRYYGFTGCIYDLEINNLPVAVFDNAEDANKIYECKSLACLSSPCRNGAVCMEDGSYGPERHLGIAPRDNVLGTWSCKCPFGYMGRTCERSICDNNPCQFGGTCVPFPESGYLCMCPYGKHGHLCEHDLDILQPSFFGSIKGISSFVAYPIAFPLEDRFEFSFKIIPTTMSQISLLAYIGQADDHQDQSEHFAISFIQGFILVTWNLGSGPRRIFTRRPIQVQPTRPTMIQVGRNGRTAWLTVDGKVNITGNSPGSSTKLNVMPQLFIGGHERVNFSSLPHDLPLHSGFQGCLFDFRLIAGPLNIPLQHIGGMRGRSVGQCGTKECHRYSCQNNGACLQHGSTFTCICQEEWNGILCSQKLNPCDESINKCVGSDSSCFPLISGFECDCPFGKAGKRCEVNLKYLSDVSFSGRRSYLALRWPSNQISSTFYQENEVRYEKIVHYSHVIPHNHSILLKSIHELDKINDVLKVLPTPNISESDGDHALVARSENYRQLTMRQISIELQLRPLAEKGLILFVRTFDSNAQQKGFISLSLQGGVVEYRVSSGRLHTSVVRSNHVMAIGEWHTIRVVKFGKRLTLWVEGKGTSIVGSIQEEYVDPTSEVYLGGMPDLSKLPYNAISGYPVPFRGCVRGVILNGTRMVLNESSIIASRNIEDCDGTPCGGDICAYGGLCWLDEHLQPHCKCPEHSKGIMCDIQESCEVVQCHNNGQCMKNGLCSCAVGWTGHYCEIATSKYSSIGFNHRSYILIPSQKLKMKDKRNDESSIEGPKPWLELQISFNISTLEDGLLLWTTDVTGGYIGIGIRDGFLVIVSNIPMKAESSKKIEDVRGIFVTDGDWHNVMLMTNGNQINFSVDGIILFSGLFQTTISPYLRPTFDRQIMSDEITYIGGFPDENIYNRTHGNFVRSFNGCIQHIFLGKRMDQLDITSFDGANIKECVV</sequence>
<keyword evidence="4 6" id="KW-1015">Disulfide bond</keyword>
<dbReference type="VEuPathDB" id="VectorBase:ASIC007139"/>
<feature type="disulfide bond" evidence="6">
    <location>
        <begin position="82"/>
        <end position="91"/>
    </location>
</feature>
<dbReference type="Pfam" id="PF00054">
    <property type="entry name" value="Laminin_G_1"/>
    <property type="match status" value="1"/>
</dbReference>
<evidence type="ECO:0000313" key="10">
    <source>
        <dbReference type="EMBL" id="KFB39688.1"/>
    </source>
</evidence>
<feature type="domain" description="Laminin G" evidence="8">
    <location>
        <begin position="1190"/>
        <end position="1376"/>
    </location>
</feature>
<dbReference type="PROSITE" id="PS50025">
    <property type="entry name" value="LAM_G_DOMAIN"/>
    <property type="match status" value="4"/>
</dbReference>
<comment type="caution">
    <text evidence="6">Lacks conserved residue(s) required for the propagation of feature annotation.</text>
</comment>
<feature type="disulfide bond" evidence="6">
    <location>
        <begin position="42"/>
        <end position="51"/>
    </location>
</feature>
<dbReference type="Proteomes" id="UP000030765">
    <property type="component" value="Unassembled WGS sequence"/>
</dbReference>
<accession>A0A084VNZ4</accession>
<feature type="domain" description="EGF-like" evidence="9">
    <location>
        <begin position="16"/>
        <end position="52"/>
    </location>
</feature>
<dbReference type="VEuPathDB" id="VectorBase:ASIS016371"/>
<feature type="domain" description="Laminin G" evidence="8">
    <location>
        <begin position="1449"/>
        <end position="1650"/>
    </location>
</feature>
<dbReference type="OMA" id="FYCEIAL"/>
<dbReference type="Gene3D" id="2.60.120.200">
    <property type="match status" value="4"/>
</dbReference>
<reference evidence="11" key="2">
    <citation type="submission" date="2020-05" db="UniProtKB">
        <authorList>
            <consortium name="EnsemblMetazoa"/>
        </authorList>
    </citation>
    <scope>IDENTIFICATION</scope>
</reference>
<dbReference type="InterPro" id="IPR013032">
    <property type="entry name" value="EGF-like_CS"/>
</dbReference>
<dbReference type="Pfam" id="PF00008">
    <property type="entry name" value="EGF"/>
    <property type="match status" value="5"/>
</dbReference>
<dbReference type="PROSITE" id="PS50026">
    <property type="entry name" value="EGF_3"/>
    <property type="match status" value="11"/>
</dbReference>
<dbReference type="PROSITE" id="PS01186">
    <property type="entry name" value="EGF_2"/>
    <property type="match status" value="4"/>
</dbReference>
<evidence type="ECO:0000256" key="1">
    <source>
        <dbReference type="ARBA" id="ARBA00022536"/>
    </source>
</evidence>
<evidence type="ECO:0000313" key="11">
    <source>
        <dbReference type="EnsemblMetazoa" id="ASIC007139-PA"/>
    </source>
</evidence>
<feature type="domain" description="EGF-like" evidence="9">
    <location>
        <begin position="1410"/>
        <end position="1443"/>
    </location>
</feature>
<evidence type="ECO:0000256" key="4">
    <source>
        <dbReference type="ARBA" id="ARBA00023157"/>
    </source>
</evidence>
<dbReference type="InterPro" id="IPR018097">
    <property type="entry name" value="EGF_Ca-bd_CS"/>
</dbReference>
<feature type="disulfide bond" evidence="6">
    <location>
        <begin position="1062"/>
        <end position="1071"/>
    </location>
</feature>
<dbReference type="PANTHER" id="PTHR24033:SF151">
    <property type="entry name" value="NOTCH 2"/>
    <property type="match status" value="1"/>
</dbReference>
<dbReference type="GO" id="GO:0009653">
    <property type="term" value="P:anatomical structure morphogenesis"/>
    <property type="evidence" value="ECO:0007669"/>
    <property type="project" value="UniProtKB-ARBA"/>
</dbReference>
<keyword evidence="3" id="KW-0677">Repeat</keyword>
<dbReference type="CDD" id="cd00110">
    <property type="entry name" value="LamG"/>
    <property type="match status" value="4"/>
</dbReference>
<name>A0A084VNZ4_ANOSI</name>
<feature type="disulfide bond" evidence="6">
    <location>
        <begin position="1103"/>
        <end position="1112"/>
    </location>
</feature>
<feature type="disulfide bond" evidence="6">
    <location>
        <begin position="158"/>
        <end position="167"/>
    </location>
</feature>
<dbReference type="InterPro" id="IPR013320">
    <property type="entry name" value="ConA-like_dom_sf"/>
</dbReference>
<keyword evidence="5" id="KW-0325">Glycoprotein</keyword>
<dbReference type="GO" id="GO:0005509">
    <property type="term" value="F:calcium ion binding"/>
    <property type="evidence" value="ECO:0007669"/>
    <property type="project" value="InterPro"/>
</dbReference>
<feature type="disulfide bond" evidence="6">
    <location>
        <begin position="830"/>
        <end position="839"/>
    </location>
</feature>
<evidence type="ECO:0000259" key="9">
    <source>
        <dbReference type="PROSITE" id="PS50026"/>
    </source>
</evidence>
<dbReference type="SMART" id="SM00282">
    <property type="entry name" value="LamG"/>
    <property type="match status" value="4"/>
</dbReference>
<dbReference type="InterPro" id="IPR000742">
    <property type="entry name" value="EGF"/>
</dbReference>
<feature type="disulfide bond" evidence="6">
    <location>
        <begin position="198"/>
        <end position="207"/>
    </location>
</feature>
<dbReference type="GO" id="GO:0048513">
    <property type="term" value="P:animal organ development"/>
    <property type="evidence" value="ECO:0007669"/>
    <property type="project" value="UniProtKB-ARBA"/>
</dbReference>
<feature type="region of interest" description="Disordered" evidence="7">
    <location>
        <begin position="470"/>
        <end position="489"/>
    </location>
</feature>
<dbReference type="Gene3D" id="2.10.25.10">
    <property type="entry name" value="Laminin"/>
    <property type="match status" value="10"/>
</dbReference>
<feature type="domain" description="EGF-like" evidence="9">
    <location>
        <begin position="1372"/>
        <end position="1409"/>
    </location>
</feature>
<dbReference type="GO" id="GO:0030154">
    <property type="term" value="P:cell differentiation"/>
    <property type="evidence" value="ECO:0007669"/>
    <property type="project" value="UniProtKB-ARBA"/>
</dbReference>
<dbReference type="InterPro" id="IPR000152">
    <property type="entry name" value="EGF-type_Asp/Asn_hydroxyl_site"/>
</dbReference>
<dbReference type="Pfam" id="PF02210">
    <property type="entry name" value="Laminin_G_2"/>
    <property type="match status" value="3"/>
</dbReference>
<reference evidence="10 12" key="1">
    <citation type="journal article" date="2014" name="BMC Genomics">
        <title>Genome sequence of Anopheles sinensis provides insight into genetics basis of mosquito competence for malaria parasites.</title>
        <authorList>
            <person name="Zhou D."/>
            <person name="Zhang D."/>
            <person name="Ding G."/>
            <person name="Shi L."/>
            <person name="Hou Q."/>
            <person name="Ye Y."/>
            <person name="Xu Y."/>
            <person name="Zhou H."/>
            <person name="Xiong C."/>
            <person name="Li S."/>
            <person name="Yu J."/>
            <person name="Hong S."/>
            <person name="Yu X."/>
            <person name="Zou P."/>
            <person name="Chen C."/>
            <person name="Chang X."/>
            <person name="Wang W."/>
            <person name="Lv Y."/>
            <person name="Sun Y."/>
            <person name="Ma L."/>
            <person name="Shen B."/>
            <person name="Zhu C."/>
        </authorList>
    </citation>
    <scope>NUCLEOTIDE SEQUENCE [LARGE SCALE GENOMIC DNA]</scope>
</reference>
<dbReference type="PANTHER" id="PTHR24033">
    <property type="entry name" value="EGF-LIKE DOMAIN-CONTAINING PROTEIN"/>
    <property type="match status" value="1"/>
</dbReference>
<dbReference type="SMART" id="SM00181">
    <property type="entry name" value="EGF"/>
    <property type="match status" value="12"/>
</dbReference>
<dbReference type="VEuPathDB" id="VectorBase:ASIS012153"/>
<protein>
    <submittedName>
        <fullName evidence="10 11">Crumbs</fullName>
    </submittedName>
</protein>
<dbReference type="EMBL" id="KE524999">
    <property type="protein sequence ID" value="KFB39688.1"/>
    <property type="molecule type" value="Genomic_DNA"/>
</dbReference>
<feature type="domain" description="EGF-like" evidence="9">
    <location>
        <begin position="54"/>
        <end position="92"/>
    </location>
</feature>
<dbReference type="InterPro" id="IPR001791">
    <property type="entry name" value="Laminin_G"/>
</dbReference>
<keyword evidence="1 6" id="KW-0245">EGF-like domain</keyword>
<evidence type="ECO:0000259" key="8">
    <source>
        <dbReference type="PROSITE" id="PS50025"/>
    </source>
</evidence>
<feature type="domain" description="EGF-like" evidence="9">
    <location>
        <begin position="170"/>
        <end position="208"/>
    </location>
</feature>
<dbReference type="SUPFAM" id="SSF49899">
    <property type="entry name" value="Concanavalin A-like lectins/glucanases"/>
    <property type="match status" value="4"/>
</dbReference>
<feature type="disulfide bond" evidence="6">
    <location>
        <begin position="524"/>
        <end position="533"/>
    </location>
</feature>
<feature type="domain" description="EGF-like" evidence="9">
    <location>
        <begin position="803"/>
        <end position="840"/>
    </location>
</feature>
<evidence type="ECO:0000256" key="3">
    <source>
        <dbReference type="ARBA" id="ARBA00022737"/>
    </source>
</evidence>
<dbReference type="EnsemblMetazoa" id="ASIC007139-RA">
    <property type="protein sequence ID" value="ASIC007139-PA"/>
    <property type="gene ID" value="ASIC007139"/>
</dbReference>
<dbReference type="EMBL" id="ATLV01014965">
    <property type="status" value="NOT_ANNOTATED_CDS"/>
    <property type="molecule type" value="Genomic_DNA"/>
</dbReference>
<dbReference type="Pfam" id="PF12661">
    <property type="entry name" value="hEGF"/>
    <property type="match status" value="1"/>
</dbReference>
<dbReference type="PROSITE" id="PS00022">
    <property type="entry name" value="EGF_1"/>
    <property type="match status" value="11"/>
</dbReference>
<feature type="domain" description="EGF-like" evidence="9">
    <location>
        <begin position="132"/>
        <end position="168"/>
    </location>
</feature>
<dbReference type="STRING" id="74873.A0A084VNZ4"/>
<evidence type="ECO:0000256" key="5">
    <source>
        <dbReference type="ARBA" id="ARBA00023180"/>
    </source>
</evidence>
<organism evidence="10">
    <name type="scientific">Anopheles sinensis</name>
    <name type="common">Mosquito</name>
    <dbReference type="NCBI Taxonomy" id="74873"/>
    <lineage>
        <taxon>Eukaryota</taxon>
        <taxon>Metazoa</taxon>
        <taxon>Ecdysozoa</taxon>
        <taxon>Arthropoda</taxon>
        <taxon>Hexapoda</taxon>
        <taxon>Insecta</taxon>
        <taxon>Pterygota</taxon>
        <taxon>Neoptera</taxon>
        <taxon>Endopterygota</taxon>
        <taxon>Diptera</taxon>
        <taxon>Nematocera</taxon>
        <taxon>Culicoidea</taxon>
        <taxon>Culicidae</taxon>
        <taxon>Anophelinae</taxon>
        <taxon>Anopheles</taxon>
    </lineage>
</organism>
<dbReference type="SMART" id="SM00179">
    <property type="entry name" value="EGF_CA"/>
    <property type="match status" value="10"/>
</dbReference>
<dbReference type="SUPFAM" id="SSF57196">
    <property type="entry name" value="EGF/Laminin"/>
    <property type="match status" value="6"/>
</dbReference>
<evidence type="ECO:0000256" key="2">
    <source>
        <dbReference type="ARBA" id="ARBA00022729"/>
    </source>
</evidence>
<dbReference type="InterPro" id="IPR001881">
    <property type="entry name" value="EGF-like_Ca-bd_dom"/>
</dbReference>
<feature type="domain" description="EGF-like" evidence="9">
    <location>
        <begin position="94"/>
        <end position="130"/>
    </location>
</feature>
<evidence type="ECO:0000313" key="12">
    <source>
        <dbReference type="Proteomes" id="UP000030765"/>
    </source>
</evidence>
<proteinExistence type="predicted"/>
<keyword evidence="2" id="KW-0732">Signal</keyword>
<dbReference type="CDD" id="cd00054">
    <property type="entry name" value="EGF_CA"/>
    <property type="match status" value="6"/>
</dbReference>
<feature type="domain" description="Laminin G" evidence="8">
    <location>
        <begin position="847"/>
        <end position="1035"/>
    </location>
</feature>
<feature type="domain" description="EGF-like" evidence="9">
    <location>
        <begin position="1074"/>
        <end position="1113"/>
    </location>
</feature>
<dbReference type="PROSITE" id="PS00010">
    <property type="entry name" value="ASX_HYDROXYL"/>
    <property type="match status" value="3"/>
</dbReference>
<feature type="domain" description="Laminin G" evidence="8">
    <location>
        <begin position="552"/>
        <end position="754"/>
    </location>
</feature>
<evidence type="ECO:0000256" key="7">
    <source>
        <dbReference type="SAM" id="MobiDB-lite"/>
    </source>
</evidence>
<feature type="disulfide bond" evidence="6">
    <location>
        <begin position="1433"/>
        <end position="1442"/>
    </location>
</feature>
<dbReference type="FunFam" id="2.10.25.10:FF:000143">
    <property type="entry name" value="Protein crumbs 1"/>
    <property type="match status" value="1"/>
</dbReference>